<proteinExistence type="predicted"/>
<dbReference type="Proteomes" id="UP000631114">
    <property type="component" value="Unassembled WGS sequence"/>
</dbReference>
<evidence type="ECO:0000313" key="1">
    <source>
        <dbReference type="EMBL" id="KAF9602311.1"/>
    </source>
</evidence>
<comment type="caution">
    <text evidence="1">The sequence shown here is derived from an EMBL/GenBank/DDBJ whole genome shotgun (WGS) entry which is preliminary data.</text>
</comment>
<evidence type="ECO:0000313" key="2">
    <source>
        <dbReference type="Proteomes" id="UP000631114"/>
    </source>
</evidence>
<keyword evidence="2" id="KW-1185">Reference proteome</keyword>
<name>A0A835HMF1_9MAGN</name>
<dbReference type="EMBL" id="JADFTS010000006">
    <property type="protein sequence ID" value="KAF9602311.1"/>
    <property type="molecule type" value="Genomic_DNA"/>
</dbReference>
<sequence length="97" mass="10915">MMKSVFLESLSEGVATSHLDRRDEDYKEDRTGVQARPDTIAPLAGFGALMEKKMDLIYAIIEEHAGLIEAINEIVEKKKAMKKKKAMDESQAMVESR</sequence>
<reference evidence="1 2" key="1">
    <citation type="submission" date="2020-10" db="EMBL/GenBank/DDBJ databases">
        <title>The Coptis chinensis genome and diversification of protoberbering-type alkaloids.</title>
        <authorList>
            <person name="Wang B."/>
            <person name="Shu S."/>
            <person name="Song C."/>
            <person name="Liu Y."/>
        </authorList>
    </citation>
    <scope>NUCLEOTIDE SEQUENCE [LARGE SCALE GENOMIC DNA]</scope>
    <source>
        <strain evidence="1">HL-2020</strain>
        <tissue evidence="1">Leaf</tissue>
    </source>
</reference>
<dbReference type="AlphaFoldDB" id="A0A835HMF1"/>
<organism evidence="1 2">
    <name type="scientific">Coptis chinensis</name>
    <dbReference type="NCBI Taxonomy" id="261450"/>
    <lineage>
        <taxon>Eukaryota</taxon>
        <taxon>Viridiplantae</taxon>
        <taxon>Streptophyta</taxon>
        <taxon>Embryophyta</taxon>
        <taxon>Tracheophyta</taxon>
        <taxon>Spermatophyta</taxon>
        <taxon>Magnoliopsida</taxon>
        <taxon>Ranunculales</taxon>
        <taxon>Ranunculaceae</taxon>
        <taxon>Coptidoideae</taxon>
        <taxon>Coptis</taxon>
    </lineage>
</organism>
<accession>A0A835HMF1</accession>
<protein>
    <submittedName>
        <fullName evidence="1">Uncharacterized protein</fullName>
    </submittedName>
</protein>
<gene>
    <name evidence="1" type="ORF">IFM89_026428</name>
</gene>